<proteinExistence type="inferred from homology"/>
<evidence type="ECO:0000256" key="9">
    <source>
        <dbReference type="ARBA" id="ARBA00022840"/>
    </source>
</evidence>
<keyword evidence="13" id="KW-0597">Phosphoprotein</keyword>
<dbReference type="AlphaFoldDB" id="A0A6J4SXK3"/>
<evidence type="ECO:0000256" key="14">
    <source>
        <dbReference type="RuleBase" id="RU004347"/>
    </source>
</evidence>
<dbReference type="GO" id="GO:0005524">
    <property type="term" value="F:ATP binding"/>
    <property type="evidence" value="ECO:0007669"/>
    <property type="project" value="UniProtKB-UniRule"/>
</dbReference>
<keyword evidence="8 13" id="KW-0418">Kinase</keyword>
<gene>
    <name evidence="13" type="primary">cysC</name>
    <name evidence="17" type="ORF">AVDCRST_MAG17-1841</name>
</gene>
<evidence type="ECO:0000256" key="4">
    <source>
        <dbReference type="ARBA" id="ARBA00007008"/>
    </source>
</evidence>
<evidence type="ECO:0000256" key="1">
    <source>
        <dbReference type="ARBA" id="ARBA00001823"/>
    </source>
</evidence>
<feature type="binding site" evidence="13">
    <location>
        <begin position="39"/>
        <end position="46"/>
    </location>
    <ligand>
        <name>ATP</name>
        <dbReference type="ChEBI" id="CHEBI:30616"/>
    </ligand>
</feature>
<keyword evidence="6 13" id="KW-0808">Transferase</keyword>
<evidence type="ECO:0000256" key="10">
    <source>
        <dbReference type="ARBA" id="ARBA00029724"/>
    </source>
</evidence>
<feature type="domain" description="APS kinase" evidence="16">
    <location>
        <begin position="32"/>
        <end position="182"/>
    </location>
</feature>
<evidence type="ECO:0000256" key="11">
    <source>
        <dbReference type="ARBA" id="ARBA00031393"/>
    </source>
</evidence>
<evidence type="ECO:0000256" key="12">
    <source>
        <dbReference type="ARBA" id="ARBA00031464"/>
    </source>
</evidence>
<feature type="active site" description="Phosphoserine intermediate" evidence="13">
    <location>
        <position position="113"/>
    </location>
</feature>
<dbReference type="GO" id="GO:0004020">
    <property type="term" value="F:adenylylsulfate kinase activity"/>
    <property type="evidence" value="ECO:0007669"/>
    <property type="project" value="UniProtKB-UniRule"/>
</dbReference>
<dbReference type="Pfam" id="PF01583">
    <property type="entry name" value="APS_kinase"/>
    <property type="match status" value="1"/>
</dbReference>
<accession>A0A6J4SXK3</accession>
<dbReference type="InterPro" id="IPR059117">
    <property type="entry name" value="APS_kinase_dom"/>
</dbReference>
<sequence>MSGAERARSPDVTWHANELTREWRWEALGGAGATVWFTGLSGSGKSTIAAAVEARLVAEGRPAYLLDGDNLRHGLNGDLGFEPGARDENVRRAGEVARLFADAGMVALVSLVSPYAAARDAVRALHDSDGLRFFEVWVSTSPEECARRDPKGLWARAARGELSGLTGLDSPYESPARAELELSGEGPLEDGVERVAALLE</sequence>
<dbReference type="Gene3D" id="3.40.50.300">
    <property type="entry name" value="P-loop containing nucleotide triphosphate hydrolases"/>
    <property type="match status" value="1"/>
</dbReference>
<evidence type="ECO:0000256" key="6">
    <source>
        <dbReference type="ARBA" id="ARBA00022679"/>
    </source>
</evidence>
<comment type="pathway">
    <text evidence="3 13 14">Sulfur metabolism; hydrogen sulfide biosynthesis; sulfite from sulfate: step 2/3.</text>
</comment>
<dbReference type="SUPFAM" id="SSF52540">
    <property type="entry name" value="P-loop containing nucleoside triphosphate hydrolases"/>
    <property type="match status" value="1"/>
</dbReference>
<dbReference type="NCBIfam" id="TIGR00455">
    <property type="entry name" value="apsK"/>
    <property type="match status" value="1"/>
</dbReference>
<dbReference type="EC" id="2.7.1.25" evidence="5 13"/>
<dbReference type="CDD" id="cd02027">
    <property type="entry name" value="APSK"/>
    <property type="match status" value="1"/>
</dbReference>
<evidence type="ECO:0000256" key="5">
    <source>
        <dbReference type="ARBA" id="ARBA00012121"/>
    </source>
</evidence>
<dbReference type="GO" id="GO:0070814">
    <property type="term" value="P:hydrogen sulfide biosynthetic process"/>
    <property type="evidence" value="ECO:0007669"/>
    <property type="project" value="UniProtKB-UniRule"/>
</dbReference>
<evidence type="ECO:0000256" key="13">
    <source>
        <dbReference type="HAMAP-Rule" id="MF_00065"/>
    </source>
</evidence>
<dbReference type="HAMAP" id="MF_00065">
    <property type="entry name" value="Adenylyl_sulf_kinase"/>
    <property type="match status" value="1"/>
</dbReference>
<evidence type="ECO:0000256" key="8">
    <source>
        <dbReference type="ARBA" id="ARBA00022777"/>
    </source>
</evidence>
<dbReference type="UniPathway" id="UPA00140">
    <property type="reaction ID" value="UER00205"/>
</dbReference>
<name>A0A6J4SXK3_9ACTN</name>
<dbReference type="InterPro" id="IPR027417">
    <property type="entry name" value="P-loop_NTPase"/>
</dbReference>
<dbReference type="PANTHER" id="PTHR11055:SF1">
    <property type="entry name" value="PAPS SYNTHETASE, ISOFORM D"/>
    <property type="match status" value="1"/>
</dbReference>
<keyword evidence="9 13" id="KW-0067">ATP-binding</keyword>
<dbReference type="NCBIfam" id="NF003013">
    <property type="entry name" value="PRK03846.1"/>
    <property type="match status" value="1"/>
</dbReference>
<comment type="function">
    <text evidence="2 13 14">Catalyzes the synthesis of activated sulfate.</text>
</comment>
<evidence type="ECO:0000256" key="15">
    <source>
        <dbReference type="SAM" id="MobiDB-lite"/>
    </source>
</evidence>
<dbReference type="GO" id="GO:0000103">
    <property type="term" value="P:sulfate assimilation"/>
    <property type="evidence" value="ECO:0007669"/>
    <property type="project" value="UniProtKB-UniRule"/>
</dbReference>
<evidence type="ECO:0000256" key="3">
    <source>
        <dbReference type="ARBA" id="ARBA00004806"/>
    </source>
</evidence>
<evidence type="ECO:0000256" key="2">
    <source>
        <dbReference type="ARBA" id="ARBA00002632"/>
    </source>
</evidence>
<evidence type="ECO:0000259" key="16">
    <source>
        <dbReference type="Pfam" id="PF01583"/>
    </source>
</evidence>
<dbReference type="PANTHER" id="PTHR11055">
    <property type="entry name" value="BIFUNCTIONAL 3'-PHOSPHOADENOSINE 5'-PHOSPHOSULFATE SYNTHASE"/>
    <property type="match status" value="1"/>
</dbReference>
<evidence type="ECO:0000256" key="7">
    <source>
        <dbReference type="ARBA" id="ARBA00022741"/>
    </source>
</evidence>
<feature type="region of interest" description="Disordered" evidence="15">
    <location>
        <begin position="166"/>
        <end position="185"/>
    </location>
</feature>
<dbReference type="EMBL" id="CADCVV010000137">
    <property type="protein sequence ID" value="CAA9508417.1"/>
    <property type="molecule type" value="Genomic_DNA"/>
</dbReference>
<evidence type="ECO:0000313" key="17">
    <source>
        <dbReference type="EMBL" id="CAA9508417.1"/>
    </source>
</evidence>
<comment type="catalytic activity">
    <reaction evidence="1 13 14">
        <text>adenosine 5'-phosphosulfate + ATP = 3'-phosphoadenylyl sulfate + ADP + H(+)</text>
        <dbReference type="Rhea" id="RHEA:24152"/>
        <dbReference type="ChEBI" id="CHEBI:15378"/>
        <dbReference type="ChEBI" id="CHEBI:30616"/>
        <dbReference type="ChEBI" id="CHEBI:58243"/>
        <dbReference type="ChEBI" id="CHEBI:58339"/>
        <dbReference type="ChEBI" id="CHEBI:456216"/>
        <dbReference type="EC" id="2.7.1.25"/>
    </reaction>
</comment>
<dbReference type="InterPro" id="IPR002891">
    <property type="entry name" value="APS"/>
</dbReference>
<keyword evidence="7 13" id="KW-0547">Nucleotide-binding</keyword>
<reference evidence="17" key="1">
    <citation type="submission" date="2020-02" db="EMBL/GenBank/DDBJ databases">
        <authorList>
            <person name="Meier V. D."/>
        </authorList>
    </citation>
    <scope>NUCLEOTIDE SEQUENCE</scope>
    <source>
        <strain evidence="17">AVDCRST_MAG17</strain>
    </source>
</reference>
<comment type="similarity">
    <text evidence="4 13 14">Belongs to the APS kinase family.</text>
</comment>
<protein>
    <recommendedName>
        <fullName evidence="5 13">Adenylyl-sulfate kinase</fullName>
        <ecNumber evidence="5 13">2.7.1.25</ecNumber>
    </recommendedName>
    <alternativeName>
        <fullName evidence="11 13">APS kinase</fullName>
    </alternativeName>
    <alternativeName>
        <fullName evidence="12 13">ATP adenosine-5'-phosphosulfate 3'-phosphotransferase</fullName>
    </alternativeName>
    <alternativeName>
        <fullName evidence="10 13">Adenosine-5'-phosphosulfate kinase</fullName>
    </alternativeName>
</protein>
<organism evidence="17">
    <name type="scientific">uncultured Solirubrobacterales bacterium</name>
    <dbReference type="NCBI Taxonomy" id="768556"/>
    <lineage>
        <taxon>Bacteria</taxon>
        <taxon>Bacillati</taxon>
        <taxon>Actinomycetota</taxon>
        <taxon>Thermoleophilia</taxon>
        <taxon>Solirubrobacterales</taxon>
        <taxon>environmental samples</taxon>
    </lineage>
</organism>